<name>A0A0F8ZK24_9ZZZZ</name>
<dbReference type="EMBL" id="LAZR01063035">
    <property type="protein sequence ID" value="KKK60306.1"/>
    <property type="molecule type" value="Genomic_DNA"/>
</dbReference>
<protein>
    <submittedName>
        <fullName evidence="1">Uncharacterized protein</fullName>
    </submittedName>
</protein>
<organism evidence="1">
    <name type="scientific">marine sediment metagenome</name>
    <dbReference type="NCBI Taxonomy" id="412755"/>
    <lineage>
        <taxon>unclassified sequences</taxon>
        <taxon>metagenomes</taxon>
        <taxon>ecological metagenomes</taxon>
    </lineage>
</organism>
<accession>A0A0F8ZK24</accession>
<reference evidence="1" key="1">
    <citation type="journal article" date="2015" name="Nature">
        <title>Complex archaea that bridge the gap between prokaryotes and eukaryotes.</title>
        <authorList>
            <person name="Spang A."/>
            <person name="Saw J.H."/>
            <person name="Jorgensen S.L."/>
            <person name="Zaremba-Niedzwiedzka K."/>
            <person name="Martijn J."/>
            <person name="Lind A.E."/>
            <person name="van Eijk R."/>
            <person name="Schleper C."/>
            <person name="Guy L."/>
            <person name="Ettema T.J."/>
        </authorList>
    </citation>
    <scope>NUCLEOTIDE SEQUENCE</scope>
</reference>
<evidence type="ECO:0000313" key="1">
    <source>
        <dbReference type="EMBL" id="KKK60306.1"/>
    </source>
</evidence>
<proteinExistence type="predicted"/>
<dbReference type="AlphaFoldDB" id="A0A0F8ZK24"/>
<sequence length="88" mass="9198">MNGSGAGAPPKAIGADTIVHELDGLDYHRLIVNGTPGEWFPPGEIACKAGYYATIRPQGAVEFPVVFSVVSEPFETLPATEDVGGDPE</sequence>
<comment type="caution">
    <text evidence="1">The sequence shown here is derived from an EMBL/GenBank/DDBJ whole genome shotgun (WGS) entry which is preliminary data.</text>
</comment>
<gene>
    <name evidence="1" type="ORF">LCGC14_3025680</name>
</gene>